<comment type="caution">
    <text evidence="3">The sequence shown here is derived from an EMBL/GenBank/DDBJ whole genome shotgun (WGS) entry which is preliminary data.</text>
</comment>
<evidence type="ECO:0000313" key="3">
    <source>
        <dbReference type="EMBL" id="TWW55479.1"/>
    </source>
</evidence>
<dbReference type="GO" id="GO:0005737">
    <property type="term" value="C:cytoplasm"/>
    <property type="evidence" value="ECO:0007669"/>
    <property type="project" value="TreeGrafter"/>
</dbReference>
<dbReference type="PANTHER" id="PTHR22834">
    <property type="entry name" value="NUCLEAR FUSION PROTEIN FUS2"/>
    <property type="match status" value="1"/>
</dbReference>
<feature type="region of interest" description="Disordered" evidence="1">
    <location>
        <begin position="1"/>
        <end position="96"/>
    </location>
</feature>
<gene>
    <name evidence="3" type="ORF">D4764_09G0005280</name>
</gene>
<dbReference type="InterPro" id="IPR000219">
    <property type="entry name" value="DH_dom"/>
</dbReference>
<dbReference type="Gene3D" id="1.20.900.10">
    <property type="entry name" value="Dbl homology (DH) domain"/>
    <property type="match status" value="1"/>
</dbReference>
<feature type="compositionally biased region" description="Polar residues" evidence="1">
    <location>
        <begin position="282"/>
        <end position="291"/>
    </location>
</feature>
<dbReference type="EMBL" id="RHFK02000022">
    <property type="protein sequence ID" value="TWW55479.1"/>
    <property type="molecule type" value="Genomic_DNA"/>
</dbReference>
<dbReference type="InterPro" id="IPR035899">
    <property type="entry name" value="DBL_dom_sf"/>
</dbReference>
<protein>
    <recommendedName>
        <fullName evidence="2">DH domain-containing protein</fullName>
    </recommendedName>
</protein>
<feature type="domain" description="DH" evidence="2">
    <location>
        <begin position="99"/>
        <end position="166"/>
    </location>
</feature>
<dbReference type="AlphaFoldDB" id="A0A5C6ML03"/>
<organism evidence="3 4">
    <name type="scientific">Takifugu flavidus</name>
    <name type="common">sansaifugu</name>
    <dbReference type="NCBI Taxonomy" id="433684"/>
    <lineage>
        <taxon>Eukaryota</taxon>
        <taxon>Metazoa</taxon>
        <taxon>Chordata</taxon>
        <taxon>Craniata</taxon>
        <taxon>Vertebrata</taxon>
        <taxon>Euteleostomi</taxon>
        <taxon>Actinopterygii</taxon>
        <taxon>Neopterygii</taxon>
        <taxon>Teleostei</taxon>
        <taxon>Neoteleostei</taxon>
        <taxon>Acanthomorphata</taxon>
        <taxon>Eupercaria</taxon>
        <taxon>Tetraodontiformes</taxon>
        <taxon>Tetradontoidea</taxon>
        <taxon>Tetraodontidae</taxon>
        <taxon>Takifugu</taxon>
    </lineage>
</organism>
<feature type="region of interest" description="Disordered" evidence="1">
    <location>
        <begin position="270"/>
        <end position="297"/>
    </location>
</feature>
<dbReference type="Pfam" id="PF00621">
    <property type="entry name" value="RhoGEF"/>
    <property type="match status" value="1"/>
</dbReference>
<dbReference type="PANTHER" id="PTHR22834:SF9">
    <property type="entry name" value="RHO GUANINE NUCLEOTIDE EXCHANGE FACTOR 37"/>
    <property type="match status" value="1"/>
</dbReference>
<dbReference type="InterPro" id="IPR051492">
    <property type="entry name" value="Dynamin-Rho_GEF"/>
</dbReference>
<dbReference type="PROSITE" id="PS50010">
    <property type="entry name" value="DH_2"/>
    <property type="match status" value="1"/>
</dbReference>
<evidence type="ECO:0000313" key="4">
    <source>
        <dbReference type="Proteomes" id="UP000324091"/>
    </source>
</evidence>
<sequence>MEVPRRPQPTFTLALHEQASPAPVPLGAVDADQMDAAGPPRVGSAANSHVSPVMEPPQPEDPSSSEVETKPGVGEDGSVSEEPRRKSEEEEAEGRSAQKLLLAVEELVQSERNYLRMLQVTTETIRSNLGKLQPPPPDLDSLFVHIEDVMDVSRRLLSLLDQEPLGPGDPLFLETLCSFSSDQPGGCRPSSCSYGSTSSIGNDDVFVSSYWAENVPTKDRRGHQESPPNMIHLGWTFIQNNSDQNRRRKEGQTSSMMLLVFLRNLTRHRGPAQVEPGDAETGWSTWRTGQEQLERNC</sequence>
<keyword evidence="4" id="KW-1185">Reference proteome</keyword>
<accession>A0A5C6ML03</accession>
<dbReference type="GO" id="GO:0005085">
    <property type="term" value="F:guanyl-nucleotide exchange factor activity"/>
    <property type="evidence" value="ECO:0007669"/>
    <property type="project" value="InterPro"/>
</dbReference>
<evidence type="ECO:0000259" key="2">
    <source>
        <dbReference type="PROSITE" id="PS50010"/>
    </source>
</evidence>
<feature type="compositionally biased region" description="Basic and acidic residues" evidence="1">
    <location>
        <begin position="81"/>
        <end position="96"/>
    </location>
</feature>
<evidence type="ECO:0000256" key="1">
    <source>
        <dbReference type="SAM" id="MobiDB-lite"/>
    </source>
</evidence>
<dbReference type="Proteomes" id="UP000324091">
    <property type="component" value="Chromosome 9"/>
</dbReference>
<name>A0A5C6ML03_9TELE</name>
<proteinExistence type="predicted"/>
<reference evidence="3 4" key="1">
    <citation type="submission" date="2019-04" db="EMBL/GenBank/DDBJ databases">
        <title>Chromosome genome assembly for Takifugu flavidus.</title>
        <authorList>
            <person name="Xiao S."/>
        </authorList>
    </citation>
    <scope>NUCLEOTIDE SEQUENCE [LARGE SCALE GENOMIC DNA]</scope>
    <source>
        <strain evidence="3">HTHZ2018</strain>
        <tissue evidence="3">Muscle</tissue>
    </source>
</reference>
<dbReference type="SUPFAM" id="SSF48065">
    <property type="entry name" value="DBL homology domain (DH-domain)"/>
    <property type="match status" value="1"/>
</dbReference>